<dbReference type="GO" id="GO:0035598">
    <property type="term" value="F:tRNA (N(6)-L-threonylcarbamoyladenosine(37)-C(2))-methylthiotransferase activity"/>
    <property type="evidence" value="ECO:0000318"/>
    <property type="project" value="GO_Central"/>
</dbReference>
<keyword evidence="11" id="KW-0408">Iron</keyword>
<feature type="domain" description="MTTase N-terminal" evidence="18">
    <location>
        <begin position="54"/>
        <end position="162"/>
    </location>
</feature>
<proteinExistence type="inferred from homology"/>
<evidence type="ECO:0000256" key="15">
    <source>
        <dbReference type="SAM" id="MobiDB-lite"/>
    </source>
</evidence>
<evidence type="ECO:0000256" key="5">
    <source>
        <dbReference type="ARBA" id="ARBA00018810"/>
    </source>
</evidence>
<dbReference type="NCBIfam" id="TIGR00089">
    <property type="entry name" value="MiaB/RimO family radical SAM methylthiotransferase"/>
    <property type="match status" value="1"/>
</dbReference>
<comment type="function">
    <text evidence="2">Catalyzes the methylthiolation of N6-threonylcarbamoyladenosine (t(6)A), leading to the formation of 2-methylthio-N6-threonylcarbamoyladenosine (ms(2)t(6)A) at position 37 in tRNAs that read codons beginning with adenine.</text>
</comment>
<keyword evidence="6" id="KW-0004">4Fe-4S</keyword>
<dbReference type="RefSeq" id="XP_021847929.1">
    <property type="nucleotide sequence ID" value="XM_021992237.2"/>
</dbReference>
<evidence type="ECO:0000256" key="6">
    <source>
        <dbReference type="ARBA" id="ARBA00022485"/>
    </source>
</evidence>
<dbReference type="Pfam" id="PF00919">
    <property type="entry name" value="UPF0004"/>
    <property type="match status" value="1"/>
</dbReference>
<keyword evidence="9" id="KW-0819">tRNA processing</keyword>
<evidence type="ECO:0000256" key="16">
    <source>
        <dbReference type="SAM" id="Phobius"/>
    </source>
</evidence>
<dbReference type="NCBIfam" id="TIGR01578">
    <property type="entry name" value="MiaB-like-B"/>
    <property type="match status" value="1"/>
</dbReference>
<evidence type="ECO:0000256" key="12">
    <source>
        <dbReference type="ARBA" id="ARBA00023014"/>
    </source>
</evidence>
<evidence type="ECO:0000256" key="13">
    <source>
        <dbReference type="ARBA" id="ARBA00031213"/>
    </source>
</evidence>
<keyword evidence="16" id="KW-0812">Transmembrane</keyword>
<sequence>MEDIEDLLAGDGGVAPGFRLPVTSVGLNPKKKPMKSNLSVVQHPLQSIRIPGTQTIYIKTFGCSHNQSDSEYMAGQLSAYGYTLTDFPEEADLWLINTCTVKAPSQSAMDTLISKGKGANKPLVVAGCVPQGSRNIKELEGVSIVGVQQIDRVVEVVEETLKGHEVRLLNRKTLPALDLPKVRKNKFVEILPINVGCLGACTYCKTKHARGHLGSYTVDSLVQRVKTVIADGVREIWLSSEDTGAYGRDVGVNLPILLNAMIAELPSTGSTMLRVGMTNPPYILEHLKEIAEVLCHPSVYSFLHVPVQSGSNAVLTGMKREYTVEEFRIVVDTLTKLVPGMQIATDIICGFPGETDDDFSQTVELIKEYKFAQVHISQFYPRPGTPAARMKKVPSAIVKKRSRELTAVFESFTPYNGMEGLVERIWITDIAADGTHLVGHTKGYIQVLVNAPESLLGSSATVRITSVGRWSVFGEVIQVLSYNAQDRTLNKDELSCSRFSPSGVSDESCACSKDPDSCCSAAKCADTSEVPINSNQGKDDQNFDGPWKRNSLTFKASENTKFQEPNPEEQSGKARARASMAQWNIIDKSLVAGIFLSFLIAVACFSQLWARKVMSS</sequence>
<gene>
    <name evidence="21" type="primary">LOC110787612</name>
</gene>
<dbReference type="AlphaFoldDB" id="A0A9R0JUW5"/>
<dbReference type="GO" id="GO:0035600">
    <property type="term" value="P:tRNA methylthiolation"/>
    <property type="evidence" value="ECO:0000318"/>
    <property type="project" value="GO_Central"/>
</dbReference>
<comment type="cofactor">
    <cofactor evidence="1">
        <name>[4Fe-4S] cluster</name>
        <dbReference type="ChEBI" id="CHEBI:49883"/>
    </cofactor>
</comment>
<dbReference type="CDD" id="cd01335">
    <property type="entry name" value="Radical_SAM"/>
    <property type="match status" value="1"/>
</dbReference>
<evidence type="ECO:0000256" key="3">
    <source>
        <dbReference type="ARBA" id="ARBA00008616"/>
    </source>
</evidence>
<evidence type="ECO:0000256" key="8">
    <source>
        <dbReference type="ARBA" id="ARBA00022691"/>
    </source>
</evidence>
<evidence type="ECO:0000256" key="7">
    <source>
        <dbReference type="ARBA" id="ARBA00022679"/>
    </source>
</evidence>
<evidence type="ECO:0000256" key="9">
    <source>
        <dbReference type="ARBA" id="ARBA00022694"/>
    </source>
</evidence>
<dbReference type="InterPro" id="IPR002792">
    <property type="entry name" value="TRAM_dom"/>
</dbReference>
<dbReference type="Gene3D" id="3.80.30.20">
    <property type="entry name" value="tm_1862 like domain"/>
    <property type="match status" value="1"/>
</dbReference>
<dbReference type="SMART" id="SM00729">
    <property type="entry name" value="Elp3"/>
    <property type="match status" value="1"/>
</dbReference>
<dbReference type="Gene3D" id="3.40.50.12160">
    <property type="entry name" value="Methylthiotransferase, N-terminal domain"/>
    <property type="match status" value="1"/>
</dbReference>
<feature type="domain" description="Radical SAM core" evidence="19">
    <location>
        <begin position="183"/>
        <end position="416"/>
    </location>
</feature>
<dbReference type="Pfam" id="PF04055">
    <property type="entry name" value="Radical_SAM"/>
    <property type="match status" value="1"/>
</dbReference>
<dbReference type="PROSITE" id="PS51449">
    <property type="entry name" value="MTTASE_N"/>
    <property type="match status" value="1"/>
</dbReference>
<evidence type="ECO:0000256" key="4">
    <source>
        <dbReference type="ARBA" id="ARBA00013273"/>
    </source>
</evidence>
<dbReference type="KEGG" id="soe:110787612"/>
<dbReference type="InterPro" id="IPR007197">
    <property type="entry name" value="rSAM"/>
</dbReference>
<evidence type="ECO:0000256" key="2">
    <source>
        <dbReference type="ARBA" id="ARBA00002399"/>
    </source>
</evidence>
<keyword evidence="20" id="KW-1185">Reference proteome</keyword>
<reference evidence="21" key="2">
    <citation type="submission" date="2025-08" db="UniProtKB">
        <authorList>
            <consortium name="RefSeq"/>
        </authorList>
    </citation>
    <scope>IDENTIFICATION</scope>
    <source>
        <tissue evidence="21">Leaf</tissue>
    </source>
</reference>
<dbReference type="GO" id="GO:0046872">
    <property type="term" value="F:metal ion binding"/>
    <property type="evidence" value="ECO:0007669"/>
    <property type="project" value="UniProtKB-KW"/>
</dbReference>
<dbReference type="PROSITE" id="PS50926">
    <property type="entry name" value="TRAM"/>
    <property type="match status" value="1"/>
</dbReference>
<keyword evidence="12" id="KW-0411">Iron-sulfur</keyword>
<evidence type="ECO:0000313" key="20">
    <source>
        <dbReference type="Proteomes" id="UP000813463"/>
    </source>
</evidence>
<dbReference type="InterPro" id="IPR006638">
    <property type="entry name" value="Elp3/MiaA/NifB-like_rSAM"/>
</dbReference>
<evidence type="ECO:0000256" key="11">
    <source>
        <dbReference type="ARBA" id="ARBA00023004"/>
    </source>
</evidence>
<dbReference type="InterPro" id="IPR023404">
    <property type="entry name" value="rSAM_horseshoe"/>
</dbReference>
<comment type="catalytic activity">
    <reaction evidence="14">
        <text>N(6)-L-threonylcarbamoyladenosine(37) in tRNA + (sulfur carrier)-SH + AH2 + 2 S-adenosyl-L-methionine = 2-methylsulfanyl-N(6)-L-threonylcarbamoyladenosine(37) in tRNA + (sulfur carrier)-H + 5'-deoxyadenosine + L-methionine + A + S-adenosyl-L-homocysteine + 2 H(+)</text>
        <dbReference type="Rhea" id="RHEA:37075"/>
        <dbReference type="Rhea" id="RHEA-COMP:10163"/>
        <dbReference type="Rhea" id="RHEA-COMP:11092"/>
        <dbReference type="Rhea" id="RHEA-COMP:14737"/>
        <dbReference type="Rhea" id="RHEA-COMP:14739"/>
        <dbReference type="ChEBI" id="CHEBI:13193"/>
        <dbReference type="ChEBI" id="CHEBI:15378"/>
        <dbReference type="ChEBI" id="CHEBI:17319"/>
        <dbReference type="ChEBI" id="CHEBI:17499"/>
        <dbReference type="ChEBI" id="CHEBI:29917"/>
        <dbReference type="ChEBI" id="CHEBI:57844"/>
        <dbReference type="ChEBI" id="CHEBI:57856"/>
        <dbReference type="ChEBI" id="CHEBI:59789"/>
        <dbReference type="ChEBI" id="CHEBI:64428"/>
        <dbReference type="ChEBI" id="CHEBI:74418"/>
        <dbReference type="ChEBI" id="CHEBI:74420"/>
        <dbReference type="EC" id="2.8.4.5"/>
    </reaction>
</comment>
<dbReference type="FunFam" id="3.40.50.12160:FF:000009">
    <property type="entry name" value="threonylcarbamoyladenosine tRNA methylthiotransferase"/>
    <property type="match status" value="1"/>
</dbReference>
<evidence type="ECO:0000256" key="1">
    <source>
        <dbReference type="ARBA" id="ARBA00001966"/>
    </source>
</evidence>
<dbReference type="PROSITE" id="PS51918">
    <property type="entry name" value="RADICAL_SAM"/>
    <property type="match status" value="1"/>
</dbReference>
<dbReference type="InterPro" id="IPR038135">
    <property type="entry name" value="Methylthiotransferase_N_sf"/>
</dbReference>
<dbReference type="GO" id="GO:0051539">
    <property type="term" value="F:4 iron, 4 sulfur cluster binding"/>
    <property type="evidence" value="ECO:0007669"/>
    <property type="project" value="UniProtKB-KW"/>
</dbReference>
<evidence type="ECO:0000313" key="21">
    <source>
        <dbReference type="RefSeq" id="XP_021847929.1"/>
    </source>
</evidence>
<evidence type="ECO:0000256" key="10">
    <source>
        <dbReference type="ARBA" id="ARBA00022723"/>
    </source>
</evidence>
<dbReference type="InterPro" id="IPR006466">
    <property type="entry name" value="MiaB-like_arc_euk"/>
</dbReference>
<keyword evidence="10" id="KW-0479">Metal-binding</keyword>
<dbReference type="InterPro" id="IPR058240">
    <property type="entry name" value="rSAM_sf"/>
</dbReference>
<accession>A0A9R0JUW5</accession>
<dbReference type="SUPFAM" id="SSF102114">
    <property type="entry name" value="Radical SAM enzymes"/>
    <property type="match status" value="1"/>
</dbReference>
<keyword evidence="8" id="KW-0949">S-adenosyl-L-methionine</keyword>
<dbReference type="FunFam" id="3.80.30.20:FF:000002">
    <property type="entry name" value="threonylcarbamoyladenosine tRNA methylthiotransferase isoform X2"/>
    <property type="match status" value="1"/>
</dbReference>
<evidence type="ECO:0000256" key="14">
    <source>
        <dbReference type="ARBA" id="ARBA00051661"/>
    </source>
</evidence>
<comment type="similarity">
    <text evidence="3">Belongs to the methylthiotransferase family. CDKAL1 subfamily.</text>
</comment>
<dbReference type="EC" id="2.8.4.5" evidence="4"/>
<dbReference type="PANTHER" id="PTHR11918">
    <property type="entry name" value="RADICAL SAM PROTEINS"/>
    <property type="match status" value="1"/>
</dbReference>
<keyword evidence="16" id="KW-0472">Membrane</keyword>
<protein>
    <recommendedName>
        <fullName evidence="5">Threonylcarbamoyladenosine tRNA methylthiotransferase</fullName>
        <ecNumber evidence="4">2.8.4.5</ecNumber>
    </recommendedName>
    <alternativeName>
        <fullName evidence="13">tRNA-t(6)A37 methylthiotransferase</fullName>
    </alternativeName>
</protein>
<feature type="transmembrane region" description="Helical" evidence="16">
    <location>
        <begin position="590"/>
        <end position="610"/>
    </location>
</feature>
<dbReference type="OrthoDB" id="1730074at2759"/>
<dbReference type="Proteomes" id="UP000813463">
    <property type="component" value="Chromosome 2"/>
</dbReference>
<feature type="domain" description="TRAM" evidence="17">
    <location>
        <begin position="416"/>
        <end position="478"/>
    </location>
</feature>
<dbReference type="SFLD" id="SFLDG01082">
    <property type="entry name" value="B12-binding_domain_containing"/>
    <property type="match status" value="1"/>
</dbReference>
<name>A0A9R0JUW5_SPIOL</name>
<dbReference type="GeneID" id="110787612"/>
<dbReference type="InterPro" id="IPR020612">
    <property type="entry name" value="Methylthiotransferase_CS"/>
</dbReference>
<feature type="region of interest" description="Disordered" evidence="15">
    <location>
        <begin position="556"/>
        <end position="575"/>
    </location>
</feature>
<dbReference type="PROSITE" id="PS01278">
    <property type="entry name" value="MTTASE_RADICAL"/>
    <property type="match status" value="1"/>
</dbReference>
<dbReference type="InterPro" id="IPR013848">
    <property type="entry name" value="Methylthiotransferase_N"/>
</dbReference>
<reference evidence="20" key="1">
    <citation type="journal article" date="2021" name="Nat. Commun.">
        <title>Genomic analyses provide insights into spinach domestication and the genetic basis of agronomic traits.</title>
        <authorList>
            <person name="Cai X."/>
            <person name="Sun X."/>
            <person name="Xu C."/>
            <person name="Sun H."/>
            <person name="Wang X."/>
            <person name="Ge C."/>
            <person name="Zhang Z."/>
            <person name="Wang Q."/>
            <person name="Fei Z."/>
            <person name="Jiao C."/>
            <person name="Wang Q."/>
        </authorList>
    </citation>
    <scope>NUCLEOTIDE SEQUENCE [LARGE SCALE GENOMIC DNA]</scope>
    <source>
        <strain evidence="20">cv. Varoflay</strain>
    </source>
</reference>
<dbReference type="Pfam" id="PF01938">
    <property type="entry name" value="TRAM"/>
    <property type="match status" value="1"/>
</dbReference>
<dbReference type="SFLD" id="SFLDS00029">
    <property type="entry name" value="Radical_SAM"/>
    <property type="match status" value="1"/>
</dbReference>
<keyword evidence="7" id="KW-0808">Transferase</keyword>
<dbReference type="GO" id="GO:0005783">
    <property type="term" value="C:endoplasmic reticulum"/>
    <property type="evidence" value="ECO:0000318"/>
    <property type="project" value="GO_Central"/>
</dbReference>
<evidence type="ECO:0000259" key="18">
    <source>
        <dbReference type="PROSITE" id="PS51449"/>
    </source>
</evidence>
<keyword evidence="16" id="KW-1133">Transmembrane helix</keyword>
<dbReference type="PANTHER" id="PTHR11918:SF45">
    <property type="entry name" value="THREONYLCARBAMOYLADENOSINE TRNA METHYLTHIOTRANSFERASE"/>
    <property type="match status" value="1"/>
</dbReference>
<evidence type="ECO:0000259" key="19">
    <source>
        <dbReference type="PROSITE" id="PS51918"/>
    </source>
</evidence>
<evidence type="ECO:0000259" key="17">
    <source>
        <dbReference type="PROSITE" id="PS50926"/>
    </source>
</evidence>
<dbReference type="InterPro" id="IPR005839">
    <property type="entry name" value="Methylthiotransferase"/>
</dbReference>
<organism evidence="20 21">
    <name type="scientific">Spinacia oleracea</name>
    <name type="common">Spinach</name>
    <dbReference type="NCBI Taxonomy" id="3562"/>
    <lineage>
        <taxon>Eukaryota</taxon>
        <taxon>Viridiplantae</taxon>
        <taxon>Streptophyta</taxon>
        <taxon>Embryophyta</taxon>
        <taxon>Tracheophyta</taxon>
        <taxon>Spermatophyta</taxon>
        <taxon>Magnoliopsida</taxon>
        <taxon>eudicotyledons</taxon>
        <taxon>Gunneridae</taxon>
        <taxon>Pentapetalae</taxon>
        <taxon>Caryophyllales</taxon>
        <taxon>Chenopodiaceae</taxon>
        <taxon>Chenopodioideae</taxon>
        <taxon>Anserineae</taxon>
        <taxon>Spinacia</taxon>
    </lineage>
</organism>